<proteinExistence type="predicted"/>
<dbReference type="KEGG" id="knv:Pan216_01420"/>
<evidence type="ECO:0000313" key="3">
    <source>
        <dbReference type="Proteomes" id="UP000317093"/>
    </source>
</evidence>
<feature type="region of interest" description="Disordered" evidence="1">
    <location>
        <begin position="1"/>
        <end position="23"/>
    </location>
</feature>
<keyword evidence="3" id="KW-1185">Reference proteome</keyword>
<gene>
    <name evidence="2" type="ORF">Pan216_01420</name>
</gene>
<organism evidence="2 3">
    <name type="scientific">Kolteria novifilia</name>
    <dbReference type="NCBI Taxonomy" id="2527975"/>
    <lineage>
        <taxon>Bacteria</taxon>
        <taxon>Pseudomonadati</taxon>
        <taxon>Planctomycetota</taxon>
        <taxon>Planctomycetia</taxon>
        <taxon>Kolteriales</taxon>
        <taxon>Kolteriaceae</taxon>
        <taxon>Kolteria</taxon>
    </lineage>
</organism>
<accession>A0A518AX74</accession>
<dbReference type="AlphaFoldDB" id="A0A518AX74"/>
<dbReference type="EMBL" id="CP036279">
    <property type="protein sequence ID" value="QDU59314.1"/>
    <property type="molecule type" value="Genomic_DNA"/>
</dbReference>
<protein>
    <submittedName>
        <fullName evidence="2">Uncharacterized protein</fullName>
    </submittedName>
</protein>
<dbReference type="Proteomes" id="UP000317093">
    <property type="component" value="Chromosome"/>
</dbReference>
<feature type="compositionally biased region" description="Basic and acidic residues" evidence="1">
    <location>
        <begin position="1"/>
        <end position="15"/>
    </location>
</feature>
<evidence type="ECO:0000313" key="2">
    <source>
        <dbReference type="EMBL" id="QDU59314.1"/>
    </source>
</evidence>
<reference evidence="2 3" key="1">
    <citation type="submission" date="2019-02" db="EMBL/GenBank/DDBJ databases">
        <title>Deep-cultivation of Planctomycetes and their phenomic and genomic characterization uncovers novel biology.</title>
        <authorList>
            <person name="Wiegand S."/>
            <person name="Jogler M."/>
            <person name="Boedeker C."/>
            <person name="Pinto D."/>
            <person name="Vollmers J."/>
            <person name="Rivas-Marin E."/>
            <person name="Kohn T."/>
            <person name="Peeters S.H."/>
            <person name="Heuer A."/>
            <person name="Rast P."/>
            <person name="Oberbeckmann S."/>
            <person name="Bunk B."/>
            <person name="Jeske O."/>
            <person name="Meyerdierks A."/>
            <person name="Storesund J.E."/>
            <person name="Kallscheuer N."/>
            <person name="Luecker S."/>
            <person name="Lage O.M."/>
            <person name="Pohl T."/>
            <person name="Merkel B.J."/>
            <person name="Hornburger P."/>
            <person name="Mueller R.-W."/>
            <person name="Bruemmer F."/>
            <person name="Labrenz M."/>
            <person name="Spormann A.M."/>
            <person name="Op den Camp H."/>
            <person name="Overmann J."/>
            <person name="Amann R."/>
            <person name="Jetten M.S.M."/>
            <person name="Mascher T."/>
            <person name="Medema M.H."/>
            <person name="Devos D.P."/>
            <person name="Kaster A.-K."/>
            <person name="Ovreas L."/>
            <person name="Rohde M."/>
            <person name="Galperin M.Y."/>
            <person name="Jogler C."/>
        </authorList>
    </citation>
    <scope>NUCLEOTIDE SEQUENCE [LARGE SCALE GENOMIC DNA]</scope>
    <source>
        <strain evidence="2 3">Pan216</strain>
    </source>
</reference>
<sequence length="142" mass="15233">MGGRVRRSELDDGTARSRSSARGSVTTIGVIGGRSSSPVTIMTLDLPRQLLANRPITIRERSSAVRRWVTRWRCESWQLAASEEFVAQHGADSRTRGASVAEQQDAVSTEQHEPLALGLGAVGSPMRRAASIATAGRGICFS</sequence>
<evidence type="ECO:0000256" key="1">
    <source>
        <dbReference type="SAM" id="MobiDB-lite"/>
    </source>
</evidence>
<name>A0A518AX74_9BACT</name>